<dbReference type="Pfam" id="PF09011">
    <property type="entry name" value="HMG_box_2"/>
    <property type="match status" value="1"/>
</dbReference>
<reference evidence="5 6" key="2">
    <citation type="submission" date="2018-11" db="EMBL/GenBank/DDBJ databases">
        <authorList>
            <consortium name="Pathogen Informatics"/>
        </authorList>
    </citation>
    <scope>NUCLEOTIDE SEQUENCE [LARGE SCALE GENOMIC DNA]</scope>
</reference>
<dbReference type="Proteomes" id="UP000267096">
    <property type="component" value="Unassembled WGS sequence"/>
</dbReference>
<evidence type="ECO:0000313" key="7">
    <source>
        <dbReference type="WBParaSite" id="ASIM_0001248601-mRNA-1"/>
    </source>
</evidence>
<dbReference type="PROSITE" id="PS50118">
    <property type="entry name" value="HMG_BOX_2"/>
    <property type="match status" value="1"/>
</dbReference>
<dbReference type="AlphaFoldDB" id="A0A0M3JW44"/>
<keyword evidence="1 2" id="KW-0238">DNA-binding</keyword>
<feature type="compositionally biased region" description="Basic and acidic residues" evidence="3">
    <location>
        <begin position="115"/>
        <end position="126"/>
    </location>
</feature>
<protein>
    <submittedName>
        <fullName evidence="7">HMG box domain-containing protein</fullName>
    </submittedName>
</protein>
<feature type="compositionally biased region" description="Basic and acidic residues" evidence="3">
    <location>
        <begin position="98"/>
        <end position="107"/>
    </location>
</feature>
<dbReference type="InterPro" id="IPR050342">
    <property type="entry name" value="HMGB"/>
</dbReference>
<reference evidence="7" key="1">
    <citation type="submission" date="2017-02" db="UniProtKB">
        <authorList>
            <consortium name="WormBaseParasite"/>
        </authorList>
    </citation>
    <scope>IDENTIFICATION</scope>
</reference>
<feature type="region of interest" description="Disordered" evidence="3">
    <location>
        <begin position="98"/>
        <end position="132"/>
    </location>
</feature>
<name>A0A0M3JW44_ANISI</name>
<proteinExistence type="predicted"/>
<keyword evidence="6" id="KW-1185">Reference proteome</keyword>
<dbReference type="InterPro" id="IPR036910">
    <property type="entry name" value="HMG_box_dom_sf"/>
</dbReference>
<evidence type="ECO:0000313" key="6">
    <source>
        <dbReference type="Proteomes" id="UP000267096"/>
    </source>
</evidence>
<dbReference type="CDD" id="cd00084">
    <property type="entry name" value="HMG-box_SF"/>
    <property type="match status" value="1"/>
</dbReference>
<dbReference type="SUPFAM" id="SSF47095">
    <property type="entry name" value="HMG-box"/>
    <property type="match status" value="2"/>
</dbReference>
<evidence type="ECO:0000313" key="5">
    <source>
        <dbReference type="EMBL" id="VDK46225.1"/>
    </source>
</evidence>
<accession>A0A0M3JW44</accession>
<dbReference type="PANTHER" id="PTHR48112:SF34">
    <property type="entry name" value="HMG BOX-CONTAINING PROTEIN 5"/>
    <property type="match status" value="1"/>
</dbReference>
<dbReference type="PANTHER" id="PTHR48112">
    <property type="entry name" value="HIGH MOBILITY GROUP PROTEIN DSP1"/>
    <property type="match status" value="1"/>
</dbReference>
<evidence type="ECO:0000256" key="2">
    <source>
        <dbReference type="PROSITE-ProRule" id="PRU00267"/>
    </source>
</evidence>
<feature type="DNA-binding region" description="HMG box" evidence="2">
    <location>
        <begin position="127"/>
        <end position="193"/>
    </location>
</feature>
<evidence type="ECO:0000256" key="1">
    <source>
        <dbReference type="ARBA" id="ARBA00023125"/>
    </source>
</evidence>
<dbReference type="SMART" id="SM00398">
    <property type="entry name" value="HMG"/>
    <property type="match status" value="2"/>
</dbReference>
<dbReference type="WBParaSite" id="ASIM_0001248601-mRNA-1">
    <property type="protein sequence ID" value="ASIM_0001248601-mRNA-1"/>
    <property type="gene ID" value="ASIM_0001248601"/>
</dbReference>
<gene>
    <name evidence="5" type="ORF">ASIM_LOCUS11952</name>
</gene>
<evidence type="ECO:0000259" key="4">
    <source>
        <dbReference type="PROSITE" id="PS50118"/>
    </source>
</evidence>
<dbReference type="GO" id="GO:0005634">
    <property type="term" value="C:nucleus"/>
    <property type="evidence" value="ECO:0007669"/>
    <property type="project" value="UniProtKB-UniRule"/>
</dbReference>
<dbReference type="EMBL" id="UYRR01031121">
    <property type="protein sequence ID" value="VDK46225.1"/>
    <property type="molecule type" value="Genomic_DNA"/>
</dbReference>
<dbReference type="GO" id="GO:0006357">
    <property type="term" value="P:regulation of transcription by RNA polymerase II"/>
    <property type="evidence" value="ECO:0007669"/>
    <property type="project" value="TreeGrafter"/>
</dbReference>
<evidence type="ECO:0000256" key="3">
    <source>
        <dbReference type="SAM" id="MobiDB-lite"/>
    </source>
</evidence>
<feature type="region of interest" description="Disordered" evidence="3">
    <location>
        <begin position="1"/>
        <end position="28"/>
    </location>
</feature>
<dbReference type="GO" id="GO:0003677">
    <property type="term" value="F:DNA binding"/>
    <property type="evidence" value="ECO:0007669"/>
    <property type="project" value="UniProtKB-UniRule"/>
</dbReference>
<dbReference type="InterPro" id="IPR009071">
    <property type="entry name" value="HMG_box_dom"/>
</dbReference>
<keyword evidence="2" id="KW-0539">Nucleus</keyword>
<organism evidence="7">
    <name type="scientific">Anisakis simplex</name>
    <name type="common">Herring worm</name>
    <dbReference type="NCBI Taxonomy" id="6269"/>
    <lineage>
        <taxon>Eukaryota</taxon>
        <taxon>Metazoa</taxon>
        <taxon>Ecdysozoa</taxon>
        <taxon>Nematoda</taxon>
        <taxon>Chromadorea</taxon>
        <taxon>Rhabditida</taxon>
        <taxon>Spirurina</taxon>
        <taxon>Ascaridomorpha</taxon>
        <taxon>Ascaridoidea</taxon>
        <taxon>Anisakidae</taxon>
        <taxon>Anisakis</taxon>
        <taxon>Anisakis simplex complex</taxon>
    </lineage>
</organism>
<dbReference type="OrthoDB" id="1919336at2759"/>
<sequence length="213" mass="24677">MRLDHFSEYTTTASVTKPKEESRPSGFRKTPPFAIFLKEHFVKKDGVKVTEAMKELKNRWNLLGAIEKKKYFDESEAELKAKIAKFDALSVEEKQKLLDESAKQREERKRRRNRAEKAAKREEANRPVRPSSAYNLYIKEKMDSTERTPEKIRARFSEAAAAWKTLPDSEKQKYISQADALAKKFAKDMAAWKEANEKEKKLKNETTAEKSAA</sequence>
<feature type="domain" description="HMG box" evidence="4">
    <location>
        <begin position="127"/>
        <end position="193"/>
    </location>
</feature>
<dbReference type="Gene3D" id="1.10.30.10">
    <property type="entry name" value="High mobility group box domain"/>
    <property type="match status" value="2"/>
</dbReference>